<gene>
    <name evidence="1" type="ORF">JI435_013220</name>
</gene>
<evidence type="ECO:0000313" key="1">
    <source>
        <dbReference type="EMBL" id="QRC96400.1"/>
    </source>
</evidence>
<dbReference type="VEuPathDB" id="FungiDB:JI435_013220"/>
<protein>
    <submittedName>
        <fullName evidence="1">Uncharacterized protein</fullName>
    </submittedName>
</protein>
<dbReference type="EMBL" id="CP069028">
    <property type="protein sequence ID" value="QRC96400.1"/>
    <property type="molecule type" value="Genomic_DNA"/>
</dbReference>
<dbReference type="KEGG" id="pno:SNOG_01322"/>
<organism evidence="1 2">
    <name type="scientific">Phaeosphaeria nodorum (strain SN15 / ATCC MYA-4574 / FGSC 10173)</name>
    <name type="common">Glume blotch fungus</name>
    <name type="synonym">Parastagonospora nodorum</name>
    <dbReference type="NCBI Taxonomy" id="321614"/>
    <lineage>
        <taxon>Eukaryota</taxon>
        <taxon>Fungi</taxon>
        <taxon>Dikarya</taxon>
        <taxon>Ascomycota</taxon>
        <taxon>Pezizomycotina</taxon>
        <taxon>Dothideomycetes</taxon>
        <taxon>Pleosporomycetidae</taxon>
        <taxon>Pleosporales</taxon>
        <taxon>Pleosporineae</taxon>
        <taxon>Phaeosphaeriaceae</taxon>
        <taxon>Parastagonospora</taxon>
    </lineage>
</organism>
<sequence>MCYLMPRSPTLLAIPSLSLSAQSSPCPCRSQDPSPASNVNVARASPIWEPLMSREQLYHHTVLPRDVPGREDRNLYCAESELATRLTDAVKSLVPHAPLDDLPCIDAVRLALTTCGSINVDGKIDKTLLIKALQQMLLLVFKASLGTHPLPPMSVLLHGVTDAAPLDDLPCIDAVRLALTTCGSINVDGKMERSIRPYSSRHYNRQNEATGAISLSPWRDQRRSSTWTYRAHRRLALTTCGSINVDGKMERSIRPYSLRHYNRQNEATGAISLSPWRDQRRSSTRTYRAYRSYPPSPHGATNAAPLHGHTEPIGAIHPLLHGLTDSDDGRVRVQVFSRILL</sequence>
<reference evidence="2" key="1">
    <citation type="journal article" date="2021" name="BMC Genomics">
        <title>Chromosome-level genome assembly and manually-curated proteome of model necrotroph Parastagonospora nodorum Sn15 reveals a genome-wide trove of candidate effector homologs, and redundancy of virulence-related functions within an accessory chromosome.</title>
        <authorList>
            <person name="Bertazzoni S."/>
            <person name="Jones D.A.B."/>
            <person name="Phan H.T."/>
            <person name="Tan K.-C."/>
            <person name="Hane J.K."/>
        </authorList>
    </citation>
    <scope>NUCLEOTIDE SEQUENCE [LARGE SCALE GENOMIC DNA]</scope>
    <source>
        <strain evidence="2">SN15 / ATCC MYA-4574 / FGSC 10173)</strain>
    </source>
</reference>
<accession>A0A7U2F0E7</accession>
<dbReference type="RefSeq" id="XP_001791965.1">
    <property type="nucleotide sequence ID" value="XM_001791913.1"/>
</dbReference>
<keyword evidence="2" id="KW-1185">Reference proteome</keyword>
<proteinExistence type="predicted"/>
<name>A0A7U2F0E7_PHANO</name>
<dbReference type="AlphaFoldDB" id="A0A7U2F0E7"/>
<evidence type="ECO:0000313" key="2">
    <source>
        <dbReference type="Proteomes" id="UP000663193"/>
    </source>
</evidence>
<dbReference type="Proteomes" id="UP000663193">
    <property type="component" value="Chromosome 6"/>
</dbReference>